<dbReference type="VEuPathDB" id="GiardiaDB:QR46_1249"/>
<reference evidence="2 3" key="2">
    <citation type="journal article" date="2013" name="Genome Biol. Evol.">
        <title>Genome sequencing of Giardia lamblia genotypes A2 and B isolates (DH and GS) and comparative analysis with the genomes of genotypes A1 and E (WB and Pig).</title>
        <authorList>
            <person name="Adam R.D."/>
            <person name="Dahlstrom E.W."/>
            <person name="Martens C.A."/>
            <person name="Bruno D.P."/>
            <person name="Barbian K.D."/>
            <person name="Ricklefs S.M."/>
            <person name="Hernandez M.M."/>
            <person name="Narla N.P."/>
            <person name="Patel R.B."/>
            <person name="Porcella S.F."/>
            <person name="Nash T.E."/>
        </authorList>
    </citation>
    <scope>NUCLEOTIDE SEQUENCE [LARGE SCALE GENOMIC DNA]</scope>
    <source>
        <strain evidence="2 3">GS</strain>
    </source>
</reference>
<dbReference type="EMBL" id="AHHH01000238">
    <property type="protein sequence ID" value="ESU40376.1"/>
    <property type="molecule type" value="Genomic_DNA"/>
</dbReference>
<evidence type="ECO:0000313" key="2">
    <source>
        <dbReference type="EMBL" id="ESU40376.1"/>
    </source>
</evidence>
<protein>
    <submittedName>
        <fullName evidence="2">Uncharacterized protein</fullName>
    </submittedName>
</protein>
<organism evidence="2 3">
    <name type="scientific">Giardia intestinalis</name>
    <name type="common">Giardia lamblia</name>
    <dbReference type="NCBI Taxonomy" id="5741"/>
    <lineage>
        <taxon>Eukaryota</taxon>
        <taxon>Metamonada</taxon>
        <taxon>Diplomonadida</taxon>
        <taxon>Hexamitidae</taxon>
        <taxon>Giardiinae</taxon>
        <taxon>Giardia</taxon>
    </lineage>
</organism>
<comment type="caution">
    <text evidence="2">The sequence shown here is derived from an EMBL/GenBank/DDBJ whole genome shotgun (WGS) entry which is preliminary data.</text>
</comment>
<feature type="region of interest" description="Disordered" evidence="1">
    <location>
        <begin position="47"/>
        <end position="74"/>
    </location>
</feature>
<reference evidence="3" key="1">
    <citation type="submission" date="2012-02" db="EMBL/GenBank/DDBJ databases">
        <title>Genome sequencing of Giardia lamblia Genotypes A2 and B isolates (DH and GS) and comparative analysis with the genomes of Genotypes A1 and E (WB and Pig).</title>
        <authorList>
            <person name="Adam R."/>
            <person name="Dahlstrom E."/>
            <person name="Martens C."/>
            <person name="Bruno D."/>
            <person name="Barbian K."/>
            <person name="Porcella S.F."/>
            <person name="Nash T."/>
        </authorList>
    </citation>
    <scope>NUCLEOTIDE SEQUENCE</scope>
    <source>
        <strain evidence="3">GS</strain>
    </source>
</reference>
<sequence length="96" mass="10397">MIDALELESQVMSLKNQISKLPATGGMVEDAVSRLTSLEQELTRKSVNLTDLGSSPRLSLNRSASPQSPDDDISRLIADHQAVFATVERSLSQTAK</sequence>
<evidence type="ECO:0000256" key="1">
    <source>
        <dbReference type="SAM" id="MobiDB-lite"/>
    </source>
</evidence>
<name>V6TNS8_GIAIN</name>
<dbReference type="OrthoDB" id="10255851at2759"/>
<dbReference type="AlphaFoldDB" id="V6TNS8"/>
<proteinExistence type="predicted"/>
<dbReference type="VEuPathDB" id="GiardiaDB:GL50803_0013720"/>
<dbReference type="Proteomes" id="UP000018040">
    <property type="component" value="Unassembled WGS sequence"/>
</dbReference>
<evidence type="ECO:0000313" key="3">
    <source>
        <dbReference type="Proteomes" id="UP000018040"/>
    </source>
</evidence>
<feature type="compositionally biased region" description="Polar residues" evidence="1">
    <location>
        <begin position="47"/>
        <end position="68"/>
    </location>
</feature>
<gene>
    <name evidence="2" type="ORF">GSB_155118</name>
</gene>
<accession>V6TNS8</accession>
<dbReference type="VEuPathDB" id="GiardiaDB:DHA2_150819"/>